<dbReference type="Proteomes" id="UP000030940">
    <property type="component" value="Chromosome"/>
</dbReference>
<gene>
    <name evidence="1" type="ORF">OY14_00245</name>
</gene>
<evidence type="ECO:0000313" key="2">
    <source>
        <dbReference type="Proteomes" id="UP000030940"/>
    </source>
</evidence>
<name>A0A0A7V0Z2_9SPIR</name>
<dbReference type="HOGENOM" id="CLU_201638_0_0_12"/>
<evidence type="ECO:0000313" key="1">
    <source>
        <dbReference type="EMBL" id="AJA89902.1"/>
    </source>
</evidence>
<dbReference type="EMBL" id="CP009910">
    <property type="protein sequence ID" value="AJA89902.1"/>
    <property type="molecule type" value="Genomic_DNA"/>
</dbReference>
<proteinExistence type="predicted"/>
<accession>A0A0A7V0Z2</accession>
<dbReference type="AlphaFoldDB" id="A0A0A7V0Z2"/>
<sequence length="72" mass="8569">MFSKRLNITEFVASFLLYFSTIRFKENNADRKVIPDKFNDIPNAFKFRSITIFDIVETIALKQKRPDLPKNR</sequence>
<keyword evidence="2" id="KW-1185">Reference proteome</keyword>
<reference evidence="1 2" key="1">
    <citation type="journal article" date="2015" name="Genome Announc.">
        <title>Genome Sequence of Borrelia chilensis VA1, a South American Member of the Lyme Borreliosis Group.</title>
        <authorList>
            <person name="Huang W."/>
            <person name="Ojaimi C."/>
            <person name="Fallon J.T."/>
            <person name="Travisany D."/>
            <person name="Maass A."/>
            <person name="Ivanova L."/>
            <person name="Tomova A."/>
            <person name="Gonzalez-Acuna D."/>
            <person name="Godfrey H.P."/>
            <person name="Cabello F.C."/>
        </authorList>
    </citation>
    <scope>NUCLEOTIDE SEQUENCE [LARGE SCALE GENOMIC DNA]</scope>
    <source>
        <strain evidence="1 2">VA1</strain>
    </source>
</reference>
<organism evidence="1 2">
    <name type="scientific">Borreliella chilensis</name>
    <dbReference type="NCBI Taxonomy" id="1245910"/>
    <lineage>
        <taxon>Bacteria</taxon>
        <taxon>Pseudomonadati</taxon>
        <taxon>Spirochaetota</taxon>
        <taxon>Spirochaetia</taxon>
        <taxon>Spirochaetales</taxon>
        <taxon>Borreliaceae</taxon>
        <taxon>Borreliella</taxon>
    </lineage>
</organism>
<protein>
    <submittedName>
        <fullName evidence="1">Uncharacterized protein</fullName>
    </submittedName>
</protein>
<dbReference type="KEGG" id="bchi:OY14_00245"/>